<reference evidence="2 3" key="1">
    <citation type="submission" date="2018-10" db="EMBL/GenBank/DDBJ databases">
        <title>A high-quality apple genome assembly.</title>
        <authorList>
            <person name="Hu J."/>
        </authorList>
    </citation>
    <scope>NUCLEOTIDE SEQUENCE [LARGE SCALE GENOMIC DNA]</scope>
    <source>
        <strain evidence="3">cv. HFTH1</strain>
        <tissue evidence="2">Young leaf</tissue>
    </source>
</reference>
<feature type="compositionally biased region" description="Basic and acidic residues" evidence="1">
    <location>
        <begin position="66"/>
        <end position="75"/>
    </location>
</feature>
<dbReference type="AlphaFoldDB" id="A0A498K7B5"/>
<feature type="region of interest" description="Disordered" evidence="1">
    <location>
        <begin position="66"/>
        <end position="87"/>
    </location>
</feature>
<name>A0A498K7B5_MALDO</name>
<dbReference type="PANTHER" id="PTHR37176">
    <property type="entry name" value="F10K1.23"/>
    <property type="match status" value="1"/>
</dbReference>
<accession>A0A498K7B5</accession>
<dbReference type="InterPro" id="IPR044969">
    <property type="entry name" value="DFO"/>
</dbReference>
<evidence type="ECO:0000313" key="3">
    <source>
        <dbReference type="Proteomes" id="UP000290289"/>
    </source>
</evidence>
<dbReference type="PANTHER" id="PTHR37176:SF1">
    <property type="entry name" value="PROTEIN DOUBLE-STRAND BREAK FORMATION"/>
    <property type="match status" value="1"/>
</dbReference>
<dbReference type="Proteomes" id="UP000290289">
    <property type="component" value="Chromosome 3"/>
</dbReference>
<protein>
    <submittedName>
        <fullName evidence="2">Uncharacterized protein</fullName>
    </submittedName>
</protein>
<organism evidence="2 3">
    <name type="scientific">Malus domestica</name>
    <name type="common">Apple</name>
    <name type="synonym">Pyrus malus</name>
    <dbReference type="NCBI Taxonomy" id="3750"/>
    <lineage>
        <taxon>Eukaryota</taxon>
        <taxon>Viridiplantae</taxon>
        <taxon>Streptophyta</taxon>
        <taxon>Embryophyta</taxon>
        <taxon>Tracheophyta</taxon>
        <taxon>Spermatophyta</taxon>
        <taxon>Magnoliopsida</taxon>
        <taxon>eudicotyledons</taxon>
        <taxon>Gunneridae</taxon>
        <taxon>Pentapetalae</taxon>
        <taxon>rosids</taxon>
        <taxon>fabids</taxon>
        <taxon>Rosales</taxon>
        <taxon>Rosaceae</taxon>
        <taxon>Amygdaloideae</taxon>
        <taxon>Maleae</taxon>
        <taxon>Malus</taxon>
    </lineage>
</organism>
<dbReference type="EMBL" id="RDQH01000329">
    <property type="protein sequence ID" value="RXI04140.1"/>
    <property type="molecule type" value="Genomic_DNA"/>
</dbReference>
<proteinExistence type="predicted"/>
<evidence type="ECO:0000313" key="2">
    <source>
        <dbReference type="EMBL" id="RXI04140.1"/>
    </source>
</evidence>
<keyword evidence="3" id="KW-1185">Reference proteome</keyword>
<evidence type="ECO:0000256" key="1">
    <source>
        <dbReference type="SAM" id="MobiDB-lite"/>
    </source>
</evidence>
<dbReference type="GO" id="GO:0042138">
    <property type="term" value="P:meiotic DNA double-strand break formation"/>
    <property type="evidence" value="ECO:0007669"/>
    <property type="project" value="InterPro"/>
</dbReference>
<gene>
    <name evidence="2" type="ORF">DVH24_038414</name>
</gene>
<sequence>MEVRSGFRQFMRSEYRSPFRRNCREQCGGEGSEWVDFAHRSRDSGFYSVAGKACEHALDCLKRKSTENPKTDEVNHMMTSTKHPKTD</sequence>
<comment type="caution">
    <text evidence="2">The sequence shown here is derived from an EMBL/GenBank/DDBJ whole genome shotgun (WGS) entry which is preliminary data.</text>
</comment>